<accession>C4FLI0</accession>
<dbReference type="Gene3D" id="3.90.1150.10">
    <property type="entry name" value="Aspartate Aminotransferase, domain 1"/>
    <property type="match status" value="1"/>
</dbReference>
<keyword evidence="2" id="KW-1185">Reference proteome</keyword>
<reference evidence="1 2" key="1">
    <citation type="submission" date="2009-04" db="EMBL/GenBank/DDBJ databases">
        <authorList>
            <person name="Reysenbach A.-L."/>
            <person name="Heidelberg J.F."/>
            <person name="Nelson W.C."/>
        </authorList>
    </citation>
    <scope>NUCLEOTIDE SEQUENCE [LARGE SCALE GENOMIC DNA]</scope>
    <source>
        <strain evidence="1 2">SS-5</strain>
    </source>
</reference>
<comment type="caution">
    <text evidence="1">The sequence shown here is derived from an EMBL/GenBank/DDBJ whole genome shotgun (WGS) entry which is preliminary data.</text>
</comment>
<dbReference type="InterPro" id="IPR015422">
    <property type="entry name" value="PyrdxlP-dep_Trfase_small"/>
</dbReference>
<feature type="non-terminal residue" evidence="1">
    <location>
        <position position="1"/>
    </location>
</feature>
<evidence type="ECO:0000313" key="2">
    <source>
        <dbReference type="Proteomes" id="UP000005540"/>
    </source>
</evidence>
<sequence length="40" mass="4470">NCEFGELCTKELFAIPVHASLTESEVDYIVSTVKKIVKEV</sequence>
<protein>
    <submittedName>
        <fullName evidence="1">Uncharacterized protein</fullName>
    </submittedName>
</protein>
<proteinExistence type="predicted"/>
<gene>
    <name evidence="1" type="ORF">SULYE_1434</name>
</gene>
<dbReference type="Proteomes" id="UP000005540">
    <property type="component" value="Unassembled WGS sequence"/>
</dbReference>
<dbReference type="EMBL" id="ABZS01000157">
    <property type="protein sequence ID" value="EEP60061.1"/>
    <property type="molecule type" value="Genomic_DNA"/>
</dbReference>
<evidence type="ECO:0000313" key="1">
    <source>
        <dbReference type="EMBL" id="EEP60061.1"/>
    </source>
</evidence>
<name>C4FLI0_9AQUI</name>
<dbReference type="AlphaFoldDB" id="C4FLI0"/>
<organism evidence="1 2">
    <name type="scientific">Sulfurihydrogenibium yellowstonense SS-5</name>
    <dbReference type="NCBI Taxonomy" id="432331"/>
    <lineage>
        <taxon>Bacteria</taxon>
        <taxon>Pseudomonadati</taxon>
        <taxon>Aquificota</taxon>
        <taxon>Aquificia</taxon>
        <taxon>Aquificales</taxon>
        <taxon>Hydrogenothermaceae</taxon>
        <taxon>Sulfurihydrogenibium</taxon>
    </lineage>
</organism>